<dbReference type="GO" id="GO:0016747">
    <property type="term" value="F:acyltransferase activity, transferring groups other than amino-acyl groups"/>
    <property type="evidence" value="ECO:0007669"/>
    <property type="project" value="InterPro"/>
</dbReference>
<dbReference type="STRING" id="1679444.PYTT_1280"/>
<dbReference type="Pfam" id="PF00583">
    <property type="entry name" value="Acetyltransf_1"/>
    <property type="match status" value="1"/>
</dbReference>
<proteinExistence type="predicted"/>
<keyword evidence="2" id="KW-0012">Acyltransferase</keyword>
<dbReference type="KEGG" id="agl:PYTT_1280"/>
<name>A0A1C7PCF9_9BACT</name>
<reference evidence="3" key="1">
    <citation type="submission" date="2016-09" db="EMBL/GenBank/DDBJ databases">
        <authorList>
            <person name="Koehorst J."/>
        </authorList>
    </citation>
    <scope>NUCLEOTIDE SEQUENCE [LARGE SCALE GENOMIC DNA]</scope>
</reference>
<dbReference type="SUPFAM" id="SSF55729">
    <property type="entry name" value="Acyl-CoA N-acyltransferases (Nat)"/>
    <property type="match status" value="1"/>
</dbReference>
<dbReference type="EMBL" id="LT629973">
    <property type="protein sequence ID" value="SEH86182.1"/>
    <property type="molecule type" value="Genomic_DNA"/>
</dbReference>
<dbReference type="AlphaFoldDB" id="A0A1C7PCF9"/>
<keyword evidence="3" id="KW-1185">Reference proteome</keyword>
<dbReference type="RefSeq" id="WP_067775527.1">
    <property type="nucleotide sequence ID" value="NZ_LIGX01000022.1"/>
</dbReference>
<dbReference type="Gene3D" id="3.40.630.30">
    <property type="match status" value="1"/>
</dbReference>
<dbReference type="OrthoDB" id="9797178at2"/>
<dbReference type="CDD" id="cd04301">
    <property type="entry name" value="NAT_SF"/>
    <property type="match status" value="1"/>
</dbReference>
<dbReference type="InterPro" id="IPR000182">
    <property type="entry name" value="GNAT_dom"/>
</dbReference>
<dbReference type="PROSITE" id="PS51186">
    <property type="entry name" value="GNAT"/>
    <property type="match status" value="1"/>
</dbReference>
<evidence type="ECO:0000259" key="1">
    <source>
        <dbReference type="PROSITE" id="PS51186"/>
    </source>
</evidence>
<keyword evidence="2" id="KW-0808">Transferase</keyword>
<protein>
    <submittedName>
        <fullName evidence="2">Acyl-coa n-acyltransferase</fullName>
    </submittedName>
</protein>
<evidence type="ECO:0000313" key="2">
    <source>
        <dbReference type="EMBL" id="SEH86182.1"/>
    </source>
</evidence>
<evidence type="ECO:0000313" key="3">
    <source>
        <dbReference type="Proteomes" id="UP000176204"/>
    </source>
</evidence>
<accession>A0A1C7PCF9</accession>
<dbReference type="Proteomes" id="UP000176204">
    <property type="component" value="Chromosome I"/>
</dbReference>
<dbReference type="PATRIC" id="fig|1679444.3.peg.2900"/>
<dbReference type="InterPro" id="IPR016181">
    <property type="entry name" value="Acyl_CoA_acyltransferase"/>
</dbReference>
<feature type="domain" description="N-acetyltransferase" evidence="1">
    <location>
        <begin position="3"/>
        <end position="155"/>
    </location>
</feature>
<organism evidence="2 3">
    <name type="scientific">Akkermansia glycaniphila</name>
    <dbReference type="NCBI Taxonomy" id="1679444"/>
    <lineage>
        <taxon>Bacteria</taxon>
        <taxon>Pseudomonadati</taxon>
        <taxon>Verrucomicrobiota</taxon>
        <taxon>Verrucomicrobiia</taxon>
        <taxon>Verrucomicrobiales</taxon>
        <taxon>Akkermansiaceae</taxon>
        <taxon>Akkermansia</taxon>
    </lineage>
</organism>
<gene>
    <name evidence="2" type="ORF">PYTT_1280</name>
</gene>
<sequence>MNLQIRPENDQDFHLVEDLTRNAFWDVYQPGCTEHLILHRLRQSPGFISALDLVAEDEGVIAGHGIATRATVTDAQGTSHDVLCLGPLSVDPSRQGQGIGGSLIRALTDKARALGYRAIVLIGHPSYYGRFGFRCTEEWGITMPDGSCFPEMMLVELYPGALDGIRGTFHPDAAFDVSQEEADVFDLRFPHRDKHITDTQLK</sequence>